<name>A0A383D1E8_9ZZZZ</name>
<dbReference type="Pfam" id="PF05118">
    <property type="entry name" value="Asp_Arg_Hydrox"/>
    <property type="match status" value="1"/>
</dbReference>
<dbReference type="Gene3D" id="2.60.120.330">
    <property type="entry name" value="B-lactam Antibiotic, Isopenicillin N Synthase, Chain"/>
    <property type="match status" value="1"/>
</dbReference>
<gene>
    <name evidence="2" type="ORF">METZ01_LOCUS491095</name>
</gene>
<dbReference type="SUPFAM" id="SSF51197">
    <property type="entry name" value="Clavaminate synthase-like"/>
    <property type="match status" value="1"/>
</dbReference>
<dbReference type="EMBL" id="UINC01213461">
    <property type="protein sequence ID" value="SVE38241.1"/>
    <property type="molecule type" value="Genomic_DNA"/>
</dbReference>
<accession>A0A383D1E8</accession>
<organism evidence="2">
    <name type="scientific">marine metagenome</name>
    <dbReference type="NCBI Taxonomy" id="408172"/>
    <lineage>
        <taxon>unclassified sequences</taxon>
        <taxon>metagenomes</taxon>
        <taxon>ecological metagenomes</taxon>
    </lineage>
</organism>
<dbReference type="InterPro" id="IPR027443">
    <property type="entry name" value="IPNS-like_sf"/>
</dbReference>
<reference evidence="2" key="1">
    <citation type="submission" date="2018-05" db="EMBL/GenBank/DDBJ databases">
        <authorList>
            <person name="Lanie J.A."/>
            <person name="Ng W.-L."/>
            <person name="Kazmierczak K.M."/>
            <person name="Andrzejewski T.M."/>
            <person name="Davidsen T.M."/>
            <person name="Wayne K.J."/>
            <person name="Tettelin H."/>
            <person name="Glass J.I."/>
            <person name="Rusch D."/>
            <person name="Podicherti R."/>
            <person name="Tsui H.-C.T."/>
            <person name="Winkler M.E."/>
        </authorList>
    </citation>
    <scope>NUCLEOTIDE SEQUENCE</scope>
</reference>
<evidence type="ECO:0000313" key="2">
    <source>
        <dbReference type="EMBL" id="SVE38241.1"/>
    </source>
</evidence>
<proteinExistence type="predicted"/>
<protein>
    <recommendedName>
        <fullName evidence="1">Aspartyl/asparaginy/proline hydroxylase domain-containing protein</fullName>
    </recommendedName>
</protein>
<feature type="non-terminal residue" evidence="2">
    <location>
        <position position="1"/>
    </location>
</feature>
<evidence type="ECO:0000259" key="1">
    <source>
        <dbReference type="Pfam" id="PF05118"/>
    </source>
</evidence>
<dbReference type="InterPro" id="IPR007803">
    <property type="entry name" value="Asp/Arg/Pro-Hydrxlase"/>
</dbReference>
<feature type="domain" description="Aspartyl/asparaginy/proline hydroxylase" evidence="1">
    <location>
        <begin position="2"/>
        <end position="106"/>
    </location>
</feature>
<dbReference type="AlphaFoldDB" id="A0A383D1E8"/>
<sequence length="136" mass="16233">IAPETKRWLEDFPHNEYRRCRFMLLRPGGHISQHNDANEKREEEGRTRNISSAINLAFYQPENCYLRRYDTKEELPFENCTGFWFDNGVEHEALNSSDENRYHFIIHGGSNKERHWLMLRSLFKQFGGSVLKEINV</sequence>